<name>A0ABP8G5S0_9BACT</name>
<gene>
    <name evidence="6" type="ORF">GCM10023143_30400</name>
</gene>
<dbReference type="EMBL" id="BAABFN010000021">
    <property type="protein sequence ID" value="GAA4318008.1"/>
    <property type="molecule type" value="Genomic_DNA"/>
</dbReference>
<keyword evidence="7" id="KW-1185">Reference proteome</keyword>
<dbReference type="InterPro" id="IPR001387">
    <property type="entry name" value="Cro/C1-type_HTH"/>
</dbReference>
<dbReference type="RefSeq" id="WP_344980897.1">
    <property type="nucleotide sequence ID" value="NZ_BAABFN010000021.1"/>
</dbReference>
<keyword evidence="2 6" id="KW-0238">DNA-binding</keyword>
<dbReference type="InterPro" id="IPR000843">
    <property type="entry name" value="HTH_LacI"/>
</dbReference>
<feature type="domain" description="HTH cro/C1-type" evidence="5">
    <location>
        <begin position="2"/>
        <end position="44"/>
    </location>
</feature>
<sequence>MQKISLKDFAKMAGVSPTTVSFVLNGKAEQMRISKALAGKISALAEATGYVPNQIAVSLRTGKSRMIGLIVESISGHFFASLAQTVEAEAGRFGYKVIYCSTENDSQKGREMLRMFAHRQIDGYIITPAAGMEKDVRSLVNQQKPVVLLDSYFPDYSMPHVLVDNYTGVKKGITHLLKKGRRHIGYITVDLDLIQISQRESAYRQTLKDHGIRYNPQHVLRLPYPVCGETAIPEITRFIRSKPQLEALFFATNYLGVLGLESIAGLGLRLPDDLAMVCFDDHDLFRLYPPGITVIKQPVEAIATRAVQLLMQQLGEKGLSARNTQVQLPAKLVVRKSS</sequence>
<evidence type="ECO:0000259" key="5">
    <source>
        <dbReference type="PROSITE" id="PS50943"/>
    </source>
</evidence>
<accession>A0ABP8G5S0</accession>
<evidence type="ECO:0000256" key="3">
    <source>
        <dbReference type="ARBA" id="ARBA00023163"/>
    </source>
</evidence>
<dbReference type="Gene3D" id="1.10.260.40">
    <property type="entry name" value="lambda repressor-like DNA-binding domains"/>
    <property type="match status" value="1"/>
</dbReference>
<dbReference type="Proteomes" id="UP001501207">
    <property type="component" value="Unassembled WGS sequence"/>
</dbReference>
<dbReference type="SUPFAM" id="SSF47413">
    <property type="entry name" value="lambda repressor-like DNA-binding domains"/>
    <property type="match status" value="1"/>
</dbReference>
<dbReference type="SUPFAM" id="SSF53822">
    <property type="entry name" value="Periplasmic binding protein-like I"/>
    <property type="match status" value="1"/>
</dbReference>
<feature type="domain" description="HTH lacI-type" evidence="4">
    <location>
        <begin position="4"/>
        <end position="61"/>
    </location>
</feature>
<dbReference type="PROSITE" id="PS50943">
    <property type="entry name" value="HTH_CROC1"/>
    <property type="match status" value="1"/>
</dbReference>
<dbReference type="PROSITE" id="PS50932">
    <property type="entry name" value="HTH_LACI_2"/>
    <property type="match status" value="1"/>
</dbReference>
<dbReference type="InterPro" id="IPR010982">
    <property type="entry name" value="Lambda_DNA-bd_dom_sf"/>
</dbReference>
<proteinExistence type="predicted"/>
<organism evidence="6 7">
    <name type="scientific">Compostibacter hankyongensis</name>
    <dbReference type="NCBI Taxonomy" id="1007089"/>
    <lineage>
        <taxon>Bacteria</taxon>
        <taxon>Pseudomonadati</taxon>
        <taxon>Bacteroidota</taxon>
        <taxon>Chitinophagia</taxon>
        <taxon>Chitinophagales</taxon>
        <taxon>Chitinophagaceae</taxon>
        <taxon>Compostibacter</taxon>
    </lineage>
</organism>
<evidence type="ECO:0000313" key="6">
    <source>
        <dbReference type="EMBL" id="GAA4318008.1"/>
    </source>
</evidence>
<evidence type="ECO:0000256" key="1">
    <source>
        <dbReference type="ARBA" id="ARBA00023015"/>
    </source>
</evidence>
<keyword evidence="3" id="KW-0804">Transcription</keyword>
<dbReference type="Pfam" id="PF00356">
    <property type="entry name" value="LacI"/>
    <property type="match status" value="1"/>
</dbReference>
<comment type="caution">
    <text evidence="6">The sequence shown here is derived from an EMBL/GenBank/DDBJ whole genome shotgun (WGS) entry which is preliminary data.</text>
</comment>
<dbReference type="CDD" id="cd19977">
    <property type="entry name" value="PBP1_EndR-like"/>
    <property type="match status" value="1"/>
</dbReference>
<dbReference type="Gene3D" id="3.40.50.2300">
    <property type="match status" value="2"/>
</dbReference>
<dbReference type="InterPro" id="IPR046335">
    <property type="entry name" value="LacI/GalR-like_sensor"/>
</dbReference>
<dbReference type="PANTHER" id="PTHR30146">
    <property type="entry name" value="LACI-RELATED TRANSCRIPTIONAL REPRESSOR"/>
    <property type="match status" value="1"/>
</dbReference>
<evidence type="ECO:0000313" key="7">
    <source>
        <dbReference type="Proteomes" id="UP001501207"/>
    </source>
</evidence>
<dbReference type="Pfam" id="PF13377">
    <property type="entry name" value="Peripla_BP_3"/>
    <property type="match status" value="1"/>
</dbReference>
<dbReference type="InterPro" id="IPR028082">
    <property type="entry name" value="Peripla_BP_I"/>
</dbReference>
<keyword evidence="1" id="KW-0805">Transcription regulation</keyword>
<dbReference type="SMART" id="SM00354">
    <property type="entry name" value="HTH_LACI"/>
    <property type="match status" value="1"/>
</dbReference>
<reference evidence="7" key="1">
    <citation type="journal article" date="2019" name="Int. J. Syst. Evol. Microbiol.">
        <title>The Global Catalogue of Microorganisms (GCM) 10K type strain sequencing project: providing services to taxonomists for standard genome sequencing and annotation.</title>
        <authorList>
            <consortium name="The Broad Institute Genomics Platform"/>
            <consortium name="The Broad Institute Genome Sequencing Center for Infectious Disease"/>
            <person name="Wu L."/>
            <person name="Ma J."/>
        </authorList>
    </citation>
    <scope>NUCLEOTIDE SEQUENCE [LARGE SCALE GENOMIC DNA]</scope>
    <source>
        <strain evidence="7">JCM 17664</strain>
    </source>
</reference>
<protein>
    <submittedName>
        <fullName evidence="6">LacI family DNA-binding transcriptional regulator</fullName>
    </submittedName>
</protein>
<evidence type="ECO:0000259" key="4">
    <source>
        <dbReference type="PROSITE" id="PS50932"/>
    </source>
</evidence>
<evidence type="ECO:0000256" key="2">
    <source>
        <dbReference type="ARBA" id="ARBA00023125"/>
    </source>
</evidence>
<dbReference type="CDD" id="cd01392">
    <property type="entry name" value="HTH_LacI"/>
    <property type="match status" value="1"/>
</dbReference>
<dbReference type="PANTHER" id="PTHR30146:SF109">
    <property type="entry name" value="HTH-TYPE TRANSCRIPTIONAL REGULATOR GALS"/>
    <property type="match status" value="1"/>
</dbReference>
<dbReference type="GO" id="GO:0003677">
    <property type="term" value="F:DNA binding"/>
    <property type="evidence" value="ECO:0007669"/>
    <property type="project" value="UniProtKB-KW"/>
</dbReference>